<sequence length="63" mass="7133">MKENDRKGAEERVHGKPYTEWEPKTDAYKRLKAYWEKAAGLAEKKTGQGAGELREKEAGHDGT</sequence>
<comment type="caution">
    <text evidence="2">The sequence shown here is derived from an EMBL/GenBank/DDBJ whole genome shotgun (WGS) entry which is preliminary data.</text>
</comment>
<protein>
    <submittedName>
        <fullName evidence="2">Uncharacterized protein</fullName>
    </submittedName>
</protein>
<keyword evidence="3" id="KW-1185">Reference proteome</keyword>
<gene>
    <name evidence="2" type="ORF">H8S76_02565</name>
</gene>
<dbReference type="EMBL" id="JACOOU010000001">
    <property type="protein sequence ID" value="MBC5671115.1"/>
    <property type="molecule type" value="Genomic_DNA"/>
</dbReference>
<feature type="region of interest" description="Disordered" evidence="1">
    <location>
        <begin position="42"/>
        <end position="63"/>
    </location>
</feature>
<dbReference type="RefSeq" id="WP_103732280.1">
    <property type="nucleotide sequence ID" value="NZ_JACOOU010000001.1"/>
</dbReference>
<reference evidence="2 3" key="1">
    <citation type="submission" date="2020-08" db="EMBL/GenBank/DDBJ databases">
        <title>Genome public.</title>
        <authorList>
            <person name="Liu C."/>
            <person name="Sun Q."/>
        </authorList>
    </citation>
    <scope>NUCLEOTIDE SEQUENCE [LARGE SCALE GENOMIC DNA]</scope>
    <source>
        <strain evidence="2 3">NSJ-34</strain>
    </source>
</reference>
<proteinExistence type="predicted"/>
<evidence type="ECO:0000256" key="1">
    <source>
        <dbReference type="SAM" id="MobiDB-lite"/>
    </source>
</evidence>
<dbReference type="Proteomes" id="UP000654573">
    <property type="component" value="Unassembled WGS sequence"/>
</dbReference>
<organism evidence="2 3">
    <name type="scientific">Blautia celeris</name>
    <dbReference type="NCBI Taxonomy" id="2763026"/>
    <lineage>
        <taxon>Bacteria</taxon>
        <taxon>Bacillati</taxon>
        <taxon>Bacillota</taxon>
        <taxon>Clostridia</taxon>
        <taxon>Lachnospirales</taxon>
        <taxon>Lachnospiraceae</taxon>
        <taxon>Blautia</taxon>
    </lineage>
</organism>
<name>A0ABR7F7C3_9FIRM</name>
<evidence type="ECO:0000313" key="2">
    <source>
        <dbReference type="EMBL" id="MBC5671115.1"/>
    </source>
</evidence>
<evidence type="ECO:0000313" key="3">
    <source>
        <dbReference type="Proteomes" id="UP000654573"/>
    </source>
</evidence>
<accession>A0ABR7F7C3</accession>